<protein>
    <submittedName>
        <fullName evidence="1">Uncharacterized protein</fullName>
    </submittedName>
</protein>
<reference evidence="1" key="1">
    <citation type="submission" date="2019-12" db="EMBL/GenBank/DDBJ databases">
        <title>An insight into the sialome of adult female Ixodes ricinus ticks feeding for 6 days.</title>
        <authorList>
            <person name="Perner J."/>
            <person name="Ribeiro J.M.C."/>
        </authorList>
    </citation>
    <scope>NUCLEOTIDE SEQUENCE</scope>
    <source>
        <strain evidence="1">Semi-engorged</strain>
        <tissue evidence="1">Salivary glands</tissue>
    </source>
</reference>
<proteinExistence type="predicted"/>
<evidence type="ECO:0000313" key="1">
    <source>
        <dbReference type="EMBL" id="MXU87025.1"/>
    </source>
</evidence>
<dbReference type="EMBL" id="GIFC01004942">
    <property type="protein sequence ID" value="MXU87025.1"/>
    <property type="molecule type" value="Transcribed_RNA"/>
</dbReference>
<organism evidence="1">
    <name type="scientific">Ixodes ricinus</name>
    <name type="common">Common tick</name>
    <name type="synonym">Acarus ricinus</name>
    <dbReference type="NCBI Taxonomy" id="34613"/>
    <lineage>
        <taxon>Eukaryota</taxon>
        <taxon>Metazoa</taxon>
        <taxon>Ecdysozoa</taxon>
        <taxon>Arthropoda</taxon>
        <taxon>Chelicerata</taxon>
        <taxon>Arachnida</taxon>
        <taxon>Acari</taxon>
        <taxon>Parasitiformes</taxon>
        <taxon>Ixodida</taxon>
        <taxon>Ixodoidea</taxon>
        <taxon>Ixodidae</taxon>
        <taxon>Ixodinae</taxon>
        <taxon>Ixodes</taxon>
    </lineage>
</organism>
<sequence>MLGLAELKLDTVVSNRLQTIQSITCSYLKKKIDYSIVFCFESNVTVDAYSSSFHHAMCRHVREDLDSYRVVTSTLTSGTRTTYFIAVAVTSVIR</sequence>
<name>A0A6B0UE36_IXORI</name>
<accession>A0A6B0UE36</accession>
<dbReference type="AlphaFoldDB" id="A0A6B0UE36"/>